<accession>A0A517YTP1</accession>
<dbReference type="EC" id="2.3.1.-" evidence="5"/>
<name>A0A517YTP1_9BACT</name>
<dbReference type="PANTHER" id="PTHR10434:SF11">
    <property type="entry name" value="1-ACYL-SN-GLYCEROL-3-PHOSPHATE ACYLTRANSFERASE"/>
    <property type="match status" value="1"/>
</dbReference>
<keyword evidence="3 5" id="KW-0012">Acyltransferase</keyword>
<dbReference type="PANTHER" id="PTHR10434">
    <property type="entry name" value="1-ACYL-SN-GLYCEROL-3-PHOSPHATE ACYLTRANSFERASE"/>
    <property type="match status" value="1"/>
</dbReference>
<dbReference type="GO" id="GO:0003841">
    <property type="term" value="F:1-acylglycerol-3-phosphate O-acyltransferase activity"/>
    <property type="evidence" value="ECO:0007669"/>
    <property type="project" value="TreeGrafter"/>
</dbReference>
<reference evidence="5 6" key="1">
    <citation type="submission" date="2019-02" db="EMBL/GenBank/DDBJ databases">
        <title>Deep-cultivation of Planctomycetes and their phenomic and genomic characterization uncovers novel biology.</title>
        <authorList>
            <person name="Wiegand S."/>
            <person name="Jogler M."/>
            <person name="Boedeker C."/>
            <person name="Pinto D."/>
            <person name="Vollmers J."/>
            <person name="Rivas-Marin E."/>
            <person name="Kohn T."/>
            <person name="Peeters S.H."/>
            <person name="Heuer A."/>
            <person name="Rast P."/>
            <person name="Oberbeckmann S."/>
            <person name="Bunk B."/>
            <person name="Jeske O."/>
            <person name="Meyerdierks A."/>
            <person name="Storesund J.E."/>
            <person name="Kallscheuer N."/>
            <person name="Luecker S."/>
            <person name="Lage O.M."/>
            <person name="Pohl T."/>
            <person name="Merkel B.J."/>
            <person name="Hornburger P."/>
            <person name="Mueller R.-W."/>
            <person name="Bruemmer F."/>
            <person name="Labrenz M."/>
            <person name="Spormann A.M."/>
            <person name="Op den Camp H."/>
            <person name="Overmann J."/>
            <person name="Amann R."/>
            <person name="Jetten M.S.M."/>
            <person name="Mascher T."/>
            <person name="Medema M.H."/>
            <person name="Devos D.P."/>
            <person name="Kaster A.-K."/>
            <person name="Ovreas L."/>
            <person name="Rohde M."/>
            <person name="Galperin M.Y."/>
            <person name="Jogler C."/>
        </authorList>
    </citation>
    <scope>NUCLEOTIDE SEQUENCE [LARGE SCALE GENOMIC DNA]</scope>
    <source>
        <strain evidence="5 6">KS4</strain>
    </source>
</reference>
<dbReference type="GO" id="GO:0006654">
    <property type="term" value="P:phosphatidic acid biosynthetic process"/>
    <property type="evidence" value="ECO:0007669"/>
    <property type="project" value="TreeGrafter"/>
</dbReference>
<feature type="domain" description="Phospholipid/glycerol acyltransferase" evidence="4">
    <location>
        <begin position="52"/>
        <end position="165"/>
    </location>
</feature>
<dbReference type="Proteomes" id="UP000317369">
    <property type="component" value="Chromosome"/>
</dbReference>
<dbReference type="AlphaFoldDB" id="A0A517YTP1"/>
<dbReference type="SUPFAM" id="SSF69593">
    <property type="entry name" value="Glycerol-3-phosphate (1)-acyltransferase"/>
    <property type="match status" value="1"/>
</dbReference>
<evidence type="ECO:0000256" key="2">
    <source>
        <dbReference type="ARBA" id="ARBA00022679"/>
    </source>
</evidence>
<comment type="pathway">
    <text evidence="1">Lipid metabolism.</text>
</comment>
<sequence length="230" mass="26070">MSNEKNIESRVKFQWWRKPMWYIGSTLSGWWVRSQNKVTVWNWKNIPLEGATIVVCNHQSYLDPILLGIGSRKRPFWSLARSGLFENKFFGLLIKLLSAIPVEQGDGDIKAMRDCLEVLKHNEALILFPEGARCEDGKIAPFEPGFMLLVKRTKANVIPAAIEGAFDVWPRGQKKPSKGKHIGVNFGQPISNEEICSMKGKQATKFIQEKVEELFQDARVKLGKAPSQDS</sequence>
<dbReference type="InterPro" id="IPR002123">
    <property type="entry name" value="Plipid/glycerol_acylTrfase"/>
</dbReference>
<keyword evidence="2 5" id="KW-0808">Transferase</keyword>
<gene>
    <name evidence="5" type="primary">plsC</name>
    <name evidence="5" type="ORF">KS4_16380</name>
</gene>
<proteinExistence type="predicted"/>
<dbReference type="KEGG" id="pcor:KS4_16380"/>
<evidence type="ECO:0000256" key="1">
    <source>
        <dbReference type="ARBA" id="ARBA00005189"/>
    </source>
</evidence>
<dbReference type="CDD" id="cd07989">
    <property type="entry name" value="LPLAT_AGPAT-like"/>
    <property type="match status" value="1"/>
</dbReference>
<protein>
    <submittedName>
        <fullName evidence="5">1-acyl-sn-glycerol-3-phosphate acyltransferase</fullName>
        <ecNumber evidence="5">2.3.1.-</ecNumber>
    </submittedName>
</protein>
<dbReference type="RefSeq" id="WP_145076743.1">
    <property type="nucleotide sequence ID" value="NZ_CP036425.1"/>
</dbReference>
<evidence type="ECO:0000313" key="5">
    <source>
        <dbReference type="EMBL" id="QDU33587.1"/>
    </source>
</evidence>
<dbReference type="SMART" id="SM00563">
    <property type="entry name" value="PlsC"/>
    <property type="match status" value="1"/>
</dbReference>
<dbReference type="OrthoDB" id="9803035at2"/>
<keyword evidence="6" id="KW-1185">Reference proteome</keyword>
<dbReference type="Pfam" id="PF01553">
    <property type="entry name" value="Acyltransferase"/>
    <property type="match status" value="1"/>
</dbReference>
<evidence type="ECO:0000256" key="3">
    <source>
        <dbReference type="ARBA" id="ARBA00023315"/>
    </source>
</evidence>
<evidence type="ECO:0000259" key="4">
    <source>
        <dbReference type="SMART" id="SM00563"/>
    </source>
</evidence>
<organism evidence="5 6">
    <name type="scientific">Poriferisphaera corsica</name>
    <dbReference type="NCBI Taxonomy" id="2528020"/>
    <lineage>
        <taxon>Bacteria</taxon>
        <taxon>Pseudomonadati</taxon>
        <taxon>Planctomycetota</taxon>
        <taxon>Phycisphaerae</taxon>
        <taxon>Phycisphaerales</taxon>
        <taxon>Phycisphaeraceae</taxon>
        <taxon>Poriferisphaera</taxon>
    </lineage>
</organism>
<dbReference type="EMBL" id="CP036425">
    <property type="protein sequence ID" value="QDU33587.1"/>
    <property type="molecule type" value="Genomic_DNA"/>
</dbReference>
<evidence type="ECO:0000313" key="6">
    <source>
        <dbReference type="Proteomes" id="UP000317369"/>
    </source>
</evidence>